<keyword evidence="1" id="KW-1133">Transmembrane helix</keyword>
<accession>A0A386U3F3</accession>
<evidence type="ECO:0000256" key="1">
    <source>
        <dbReference type="SAM" id="Phobius"/>
    </source>
</evidence>
<proteinExistence type="predicted"/>
<reference evidence="3" key="3">
    <citation type="submission" date="2023-06" db="EMBL/GenBank/DDBJ databases">
        <title>Identification of two novel mycobacterium reveal diversities and complexities of Mycobacterium gordonae clade.</title>
        <authorList>
            <person name="Matsumoto Y."/>
            <person name="Nakamura S."/>
            <person name="Motooka D."/>
            <person name="Fukushima K."/>
        </authorList>
    </citation>
    <scope>NUCLEOTIDE SEQUENCE</scope>
    <source>
        <strain evidence="3">TY812</strain>
    </source>
</reference>
<dbReference type="EMBL" id="BLKX01000001">
    <property type="protein sequence ID" value="GFG78195.1"/>
    <property type="molecule type" value="Genomic_DNA"/>
</dbReference>
<evidence type="ECO:0000313" key="3">
    <source>
        <dbReference type="EMBL" id="MDP7735978.1"/>
    </source>
</evidence>
<reference evidence="2" key="2">
    <citation type="submission" date="2020-02" db="EMBL/GenBank/DDBJ databases">
        <authorList>
            <person name="Matsumoto Y."/>
            <person name="Kinjo T."/>
            <person name="Motooka D."/>
            <person name="Nabeya D."/>
            <person name="Jung N."/>
            <person name="Uechi K."/>
            <person name="Horii T."/>
            <person name="Iida T."/>
            <person name="Fujita J."/>
            <person name="Nakamura S."/>
        </authorList>
    </citation>
    <scope>NUCLEOTIDE SEQUENCE</scope>
    <source>
        <strain evidence="2">JCM 18565</strain>
    </source>
</reference>
<dbReference type="RefSeq" id="WP_120792208.1">
    <property type="nucleotide sequence ID" value="NZ_BLKX01000001.1"/>
</dbReference>
<sequence>MLGIWVIEILAMTHPKAGALGDGRADTRHFGTWRVCVRGGPSVGVALYSGPALAVILVILFQVAFI</sequence>
<dbReference type="AlphaFoldDB" id="A0A386U3F3"/>
<dbReference type="Proteomes" id="UP000465240">
    <property type="component" value="Unassembled WGS sequence"/>
</dbReference>
<keyword evidence="1" id="KW-0812">Transmembrane</keyword>
<organism evidence="3 5">
    <name type="scientific">Mycobacterium paragordonae</name>
    <dbReference type="NCBI Taxonomy" id="1389713"/>
    <lineage>
        <taxon>Bacteria</taxon>
        <taxon>Bacillati</taxon>
        <taxon>Actinomycetota</taxon>
        <taxon>Actinomycetes</taxon>
        <taxon>Mycobacteriales</taxon>
        <taxon>Mycobacteriaceae</taxon>
        <taxon>Mycobacterium</taxon>
    </lineage>
</organism>
<evidence type="ECO:0000313" key="4">
    <source>
        <dbReference type="Proteomes" id="UP000465240"/>
    </source>
</evidence>
<reference evidence="2 4" key="1">
    <citation type="journal article" date="2019" name="Emerg. Microbes Infect.">
        <title>Comprehensive subspecies identification of 175 nontuberculous mycobacteria species based on 7547 genomic profiles.</title>
        <authorList>
            <person name="Matsumoto Y."/>
            <person name="Kinjo T."/>
            <person name="Motooka D."/>
            <person name="Nabeya D."/>
            <person name="Jung N."/>
            <person name="Uechi K."/>
            <person name="Horii T."/>
            <person name="Iida T."/>
            <person name="Fujita J."/>
            <person name="Nakamura S."/>
        </authorList>
    </citation>
    <scope>NUCLEOTIDE SEQUENCE [LARGE SCALE GENOMIC DNA]</scope>
    <source>
        <strain evidence="2 4">JCM 18565</strain>
    </source>
</reference>
<feature type="transmembrane region" description="Helical" evidence="1">
    <location>
        <begin position="45"/>
        <end position="65"/>
    </location>
</feature>
<comment type="caution">
    <text evidence="3">The sequence shown here is derived from an EMBL/GenBank/DDBJ whole genome shotgun (WGS) entry which is preliminary data.</text>
</comment>
<dbReference type="EMBL" id="JAUFSA010000001">
    <property type="protein sequence ID" value="MDP7735978.1"/>
    <property type="molecule type" value="Genomic_DNA"/>
</dbReference>
<evidence type="ECO:0000313" key="2">
    <source>
        <dbReference type="EMBL" id="GFG78195.1"/>
    </source>
</evidence>
<evidence type="ECO:0000313" key="5">
    <source>
        <dbReference type="Proteomes" id="UP001229081"/>
    </source>
</evidence>
<protein>
    <submittedName>
        <fullName evidence="3">Uncharacterized protein</fullName>
    </submittedName>
</protein>
<gene>
    <name evidence="2" type="ORF">MPRG_14710</name>
    <name evidence="3" type="ORF">QXL92_14640</name>
</gene>
<dbReference type="KEGG" id="mpag:C0J29_09920"/>
<name>A0A386U3F3_9MYCO</name>
<keyword evidence="4" id="KW-1185">Reference proteome</keyword>
<keyword evidence="1" id="KW-0472">Membrane</keyword>
<dbReference type="Proteomes" id="UP001229081">
    <property type="component" value="Unassembled WGS sequence"/>
</dbReference>